<feature type="chain" id="PRO_5027102761" evidence="3">
    <location>
        <begin position="34"/>
        <end position="556"/>
    </location>
</feature>
<evidence type="ECO:0000313" key="5">
    <source>
        <dbReference type="Proteomes" id="UP000502823"/>
    </source>
</evidence>
<dbReference type="OrthoDB" id="6620280at2759"/>
<reference evidence="5" key="1">
    <citation type="submission" date="2020-01" db="EMBL/GenBank/DDBJ databases">
        <title>Draft genome sequence of the Termite Coptotermes fromosanus.</title>
        <authorList>
            <person name="Itakura S."/>
            <person name="Yosikawa Y."/>
            <person name="Umezawa K."/>
        </authorList>
    </citation>
    <scope>NUCLEOTIDE SEQUENCE [LARGE SCALE GENOMIC DNA]</scope>
</reference>
<keyword evidence="2" id="KW-0472">Membrane</keyword>
<dbReference type="EMBL" id="BLKM01004627">
    <property type="protein sequence ID" value="GFG31932.1"/>
    <property type="molecule type" value="Genomic_DNA"/>
</dbReference>
<gene>
    <name evidence="4" type="ORF">Cfor_08088</name>
</gene>
<protein>
    <submittedName>
        <fullName evidence="4">Uncharacterized protein</fullName>
    </submittedName>
</protein>
<evidence type="ECO:0000256" key="1">
    <source>
        <dbReference type="SAM" id="MobiDB-lite"/>
    </source>
</evidence>
<keyword evidence="2" id="KW-0812">Transmembrane</keyword>
<evidence type="ECO:0000256" key="2">
    <source>
        <dbReference type="SAM" id="Phobius"/>
    </source>
</evidence>
<dbReference type="Pfam" id="PF07898">
    <property type="entry name" value="DUF1676"/>
    <property type="match status" value="2"/>
</dbReference>
<organism evidence="4 5">
    <name type="scientific">Coptotermes formosanus</name>
    <name type="common">Formosan subterranean termite</name>
    <dbReference type="NCBI Taxonomy" id="36987"/>
    <lineage>
        <taxon>Eukaryota</taxon>
        <taxon>Metazoa</taxon>
        <taxon>Ecdysozoa</taxon>
        <taxon>Arthropoda</taxon>
        <taxon>Hexapoda</taxon>
        <taxon>Insecta</taxon>
        <taxon>Pterygota</taxon>
        <taxon>Neoptera</taxon>
        <taxon>Polyneoptera</taxon>
        <taxon>Dictyoptera</taxon>
        <taxon>Blattodea</taxon>
        <taxon>Blattoidea</taxon>
        <taxon>Termitoidae</taxon>
        <taxon>Rhinotermitidae</taxon>
        <taxon>Coptotermes</taxon>
    </lineage>
</organism>
<dbReference type="PANTHER" id="PTHR21879:SF24">
    <property type="entry name" value="OSIRIS 10B"/>
    <property type="match status" value="1"/>
</dbReference>
<comment type="caution">
    <text evidence="4">The sequence shown here is derived from an EMBL/GenBank/DDBJ whole genome shotgun (WGS) entry which is preliminary data.</text>
</comment>
<dbReference type="InterPro" id="IPR012464">
    <property type="entry name" value="DUF1676"/>
</dbReference>
<accession>A0A6L2PLE1</accession>
<feature type="transmembrane region" description="Helical" evidence="2">
    <location>
        <begin position="188"/>
        <end position="214"/>
    </location>
</feature>
<keyword evidence="2" id="KW-1133">Transmembrane helix</keyword>
<evidence type="ECO:0000256" key="3">
    <source>
        <dbReference type="SAM" id="SignalP"/>
    </source>
</evidence>
<keyword evidence="5" id="KW-1185">Reference proteome</keyword>
<proteinExistence type="predicted"/>
<dbReference type="InParanoid" id="A0A6L2PLE1"/>
<feature type="transmembrane region" description="Helical" evidence="2">
    <location>
        <begin position="481"/>
        <end position="501"/>
    </location>
</feature>
<sequence>MVTRITLTVCKKLVFVLLLVSVSLMSICDICDCVVMPSEEIYPEDDPNYGFSYTFQHCMREESGHSFGDLIPCFNKGALAGLVNVDGRDSVEITNGVTLIKDMNDKTHKTIVSPDIDPTDYRNILEATAELVGKRSLRWDMSAIYPGLFMKIGPTINGAGVLEFVMEHGYPTYNDRTVGTGQLIMRQFLLPLLLGFKLKLVTLVPLLIAILVIVSKKALLLSKMAVFVTTVLGLNSLLFLQQPSLPLQNTFGDPFPSIDSHSLAHHSKDRHQSYHGHFDDFREDVYRERDRMGGDTMESKGRRNFLWEKMFCGVLAQDTLETENQMINEVEDDGNWKVLYRLITDCAKTSDISVCLKMKVVTFLDRVTSIRAPLQINDYVSLARDPAYKDGPQGRSMKPLSEAQLEESLPRSIEERSSRLDEMIQEKLDNFLQSRSLQMSIPADVFEGRGKKKKGGALLVAAGAAMAAMMAQAFMGKVALIAGKALVIAKIALVLSAIIGLKKLFGSSGGGESHQVVYATGGHEHGGWQGRAFTSDHSKAHDIAYKAQKPENTGDE</sequence>
<feature type="region of interest" description="Disordered" evidence="1">
    <location>
        <begin position="388"/>
        <end position="408"/>
    </location>
</feature>
<evidence type="ECO:0000313" key="4">
    <source>
        <dbReference type="EMBL" id="GFG31932.1"/>
    </source>
</evidence>
<dbReference type="AlphaFoldDB" id="A0A6L2PLE1"/>
<dbReference type="PANTHER" id="PTHR21879">
    <property type="entry name" value="FI03362P-RELATED-RELATED"/>
    <property type="match status" value="1"/>
</dbReference>
<keyword evidence="3" id="KW-0732">Signal</keyword>
<name>A0A6L2PLE1_COPFO</name>
<feature type="transmembrane region" description="Helical" evidence="2">
    <location>
        <begin position="456"/>
        <end position="475"/>
    </location>
</feature>
<feature type="signal peptide" evidence="3">
    <location>
        <begin position="1"/>
        <end position="33"/>
    </location>
</feature>
<dbReference type="GO" id="GO:0016020">
    <property type="term" value="C:membrane"/>
    <property type="evidence" value="ECO:0007669"/>
    <property type="project" value="TreeGrafter"/>
</dbReference>
<dbReference type="Proteomes" id="UP000502823">
    <property type="component" value="Unassembled WGS sequence"/>
</dbReference>